<dbReference type="EC" id="5.6.2.3" evidence="1"/>
<dbReference type="EMBL" id="KQ425427">
    <property type="protein sequence ID" value="KOF69507.1"/>
    <property type="molecule type" value="Genomic_DNA"/>
</dbReference>
<keyword evidence="1" id="KW-0227">DNA damage</keyword>
<sequence>MMLLASNTGGNSSGTGKTFVINLLLVKIRQMKDCVIASSGIVTTLLNGGRTAHSFFKFPLDLSKKEKATCNISRGTIEDEATMSDKGVFEALDRALQDLRHNIRLMESAIVLLVGDFRQTLPVIPKGTRADKKLRLKTNTRVQLSGDEEAVTFYRKLLDVGKSTLAGGQGVQVSLHFGHIVLDIQEPMARAFPNLGCQFKYQTWLRTCAILVPNNVTVGDLNIKLLDQLPGERCSLKSIDSDEVVNYLTEFLNSLSPAGFPPHNLHLKIGLCNGTRLTMKKMMLKLLETTIPTSKASGSVVFIPRILLIPPDMPFEFNFAMIIKKLQGECLDVVGLNLAEPVFFPMTNCM</sequence>
<feature type="domain" description="DNA helicase Pif1-like DEAD-box helicase" evidence="2">
    <location>
        <begin position="12"/>
        <end position="132"/>
    </location>
</feature>
<dbReference type="PANTHER" id="PTHR10492:SF94">
    <property type="entry name" value="ATP-DEPENDENT DNA HELICASE"/>
    <property type="match status" value="1"/>
</dbReference>
<dbReference type="GO" id="GO:0043139">
    <property type="term" value="F:5'-3' DNA helicase activity"/>
    <property type="evidence" value="ECO:0007669"/>
    <property type="project" value="UniProtKB-EC"/>
</dbReference>
<evidence type="ECO:0000313" key="3">
    <source>
        <dbReference type="EMBL" id="KOF69507.1"/>
    </source>
</evidence>
<dbReference type="GO" id="GO:0005524">
    <property type="term" value="F:ATP binding"/>
    <property type="evidence" value="ECO:0007669"/>
    <property type="project" value="UniProtKB-KW"/>
</dbReference>
<keyword evidence="1" id="KW-0378">Hydrolase</keyword>
<comment type="cofactor">
    <cofactor evidence="1">
        <name>Mg(2+)</name>
        <dbReference type="ChEBI" id="CHEBI:18420"/>
    </cofactor>
</comment>
<keyword evidence="1" id="KW-0233">DNA recombination</keyword>
<gene>
    <name evidence="3" type="ORF">OCBIM_22004723mg</name>
</gene>
<accession>A0A0L8FXN2</accession>
<dbReference type="Gene3D" id="3.40.50.300">
    <property type="entry name" value="P-loop containing nucleotide triphosphate hydrolases"/>
    <property type="match status" value="1"/>
</dbReference>
<keyword evidence="1" id="KW-0234">DNA repair</keyword>
<reference evidence="3" key="1">
    <citation type="submission" date="2015-07" db="EMBL/GenBank/DDBJ databases">
        <title>MeaNS - Measles Nucleotide Surveillance Program.</title>
        <authorList>
            <person name="Tran T."/>
            <person name="Druce J."/>
        </authorList>
    </citation>
    <scope>NUCLEOTIDE SEQUENCE</scope>
    <source>
        <strain evidence="3">UCB-OBI-ISO-001</strain>
        <tissue evidence="3">Gonad</tissue>
    </source>
</reference>
<dbReference type="PANTHER" id="PTHR10492">
    <property type="match status" value="1"/>
</dbReference>
<protein>
    <recommendedName>
        <fullName evidence="1">ATP-dependent DNA helicase</fullName>
        <ecNumber evidence="1">5.6.2.3</ecNumber>
    </recommendedName>
</protein>
<dbReference type="GO" id="GO:0016887">
    <property type="term" value="F:ATP hydrolysis activity"/>
    <property type="evidence" value="ECO:0007669"/>
    <property type="project" value="RHEA"/>
</dbReference>
<keyword evidence="1" id="KW-0347">Helicase</keyword>
<comment type="similarity">
    <text evidence="1">Belongs to the helicase family.</text>
</comment>
<comment type="catalytic activity">
    <reaction evidence="1">
        <text>ATP + H2O = ADP + phosphate + H(+)</text>
        <dbReference type="Rhea" id="RHEA:13065"/>
        <dbReference type="ChEBI" id="CHEBI:15377"/>
        <dbReference type="ChEBI" id="CHEBI:15378"/>
        <dbReference type="ChEBI" id="CHEBI:30616"/>
        <dbReference type="ChEBI" id="CHEBI:43474"/>
        <dbReference type="ChEBI" id="CHEBI:456216"/>
        <dbReference type="EC" id="5.6.2.3"/>
    </reaction>
</comment>
<dbReference type="InterPro" id="IPR010285">
    <property type="entry name" value="DNA_helicase_pif1-like_DEAD"/>
</dbReference>
<evidence type="ECO:0000259" key="2">
    <source>
        <dbReference type="Pfam" id="PF05970"/>
    </source>
</evidence>
<keyword evidence="1" id="KW-0547">Nucleotide-binding</keyword>
<keyword evidence="1" id="KW-0067">ATP-binding</keyword>
<dbReference type="GO" id="GO:0000723">
    <property type="term" value="P:telomere maintenance"/>
    <property type="evidence" value="ECO:0007669"/>
    <property type="project" value="InterPro"/>
</dbReference>
<dbReference type="GO" id="GO:0006310">
    <property type="term" value="P:DNA recombination"/>
    <property type="evidence" value="ECO:0007669"/>
    <property type="project" value="UniProtKB-KW"/>
</dbReference>
<organism evidence="3">
    <name type="scientific">Octopus bimaculoides</name>
    <name type="common">California two-spotted octopus</name>
    <dbReference type="NCBI Taxonomy" id="37653"/>
    <lineage>
        <taxon>Eukaryota</taxon>
        <taxon>Metazoa</taxon>
        <taxon>Spiralia</taxon>
        <taxon>Lophotrochozoa</taxon>
        <taxon>Mollusca</taxon>
        <taxon>Cephalopoda</taxon>
        <taxon>Coleoidea</taxon>
        <taxon>Octopodiformes</taxon>
        <taxon>Octopoda</taxon>
        <taxon>Incirrata</taxon>
        <taxon>Octopodidae</taxon>
        <taxon>Octopus</taxon>
    </lineage>
</organism>
<proteinExistence type="inferred from homology"/>
<dbReference type="Pfam" id="PF05970">
    <property type="entry name" value="PIF1"/>
    <property type="match status" value="1"/>
</dbReference>
<dbReference type="AlphaFoldDB" id="A0A0L8FXN2"/>
<dbReference type="SUPFAM" id="SSF52540">
    <property type="entry name" value="P-loop containing nucleoside triphosphate hydrolases"/>
    <property type="match status" value="2"/>
</dbReference>
<name>A0A0L8FXN2_OCTBM</name>
<dbReference type="InterPro" id="IPR027417">
    <property type="entry name" value="P-loop_NTPase"/>
</dbReference>
<evidence type="ECO:0000256" key="1">
    <source>
        <dbReference type="RuleBase" id="RU363044"/>
    </source>
</evidence>
<dbReference type="OrthoDB" id="6275472at2759"/>
<dbReference type="GO" id="GO:0006281">
    <property type="term" value="P:DNA repair"/>
    <property type="evidence" value="ECO:0007669"/>
    <property type="project" value="UniProtKB-KW"/>
</dbReference>